<evidence type="ECO:0000313" key="2">
    <source>
        <dbReference type="EMBL" id="GAB69805.1"/>
    </source>
</evidence>
<accession>K6V374</accession>
<dbReference type="OrthoDB" id="387297at2759"/>
<protein>
    <submittedName>
        <fullName evidence="2">CYIR protein</fullName>
    </submittedName>
</protein>
<evidence type="ECO:0000313" key="3">
    <source>
        <dbReference type="Proteomes" id="UP000006319"/>
    </source>
</evidence>
<dbReference type="Pfam" id="PF05795">
    <property type="entry name" value="Plasmodium_Vir"/>
    <property type="match status" value="1"/>
</dbReference>
<gene>
    <name evidence="2" type="ORF">PCYB_005540</name>
</gene>
<dbReference type="KEGG" id="pcy:PCYB_005540"/>
<sequence>FLDTSKTWSGLFTQFDVSLLLNYWLYDKVTHIYRDTENYEINIAFSALQLIWSTFDSTRSEELYYKKCWPDLGKVHHEDWEYRKKLYDFYVDFDKLFGIGSTYDSLCKEYYQKIKEMIPVCAYFKGKCLTPGTYSCPDNFKKCEEKNLETELKKLPCHVTINGTRGSTSQISSSHQPPGHTERPLDHAVVPSAEFNTQLESGNSGIGTKVTHSFLGAAPVLLTATALYRVCTYLINIYQCIMNKLHYMYNNNKYTTNAYLYFLNNSTHPSVPGFASSVETTQIV</sequence>
<evidence type="ECO:0000256" key="1">
    <source>
        <dbReference type="SAM" id="MobiDB-lite"/>
    </source>
</evidence>
<reference evidence="2 3" key="1">
    <citation type="journal article" date="2012" name="Nat. Genet.">
        <title>Plasmodium cynomolgi genome sequences provide insight into Plasmodium vivax and the monkey malaria clade.</title>
        <authorList>
            <person name="Tachibana S."/>
            <person name="Sullivan S.A."/>
            <person name="Kawai S."/>
            <person name="Nakamura S."/>
            <person name="Kim H.R."/>
            <person name="Goto N."/>
            <person name="Arisue N."/>
            <person name="Palacpac N.M.Q."/>
            <person name="Honma H."/>
            <person name="Yagi M."/>
            <person name="Tougan T."/>
            <person name="Katakai Y."/>
            <person name="Kaneko O."/>
            <person name="Mita T."/>
            <person name="Kita K."/>
            <person name="Yasutomi Y."/>
            <person name="Sutton P.L."/>
            <person name="Shakhbatyan R."/>
            <person name="Horii T."/>
            <person name="Yasunaga T."/>
            <person name="Barnwell J.W."/>
            <person name="Escalante A.A."/>
            <person name="Carlton J.M."/>
            <person name="Tanabe K."/>
        </authorList>
    </citation>
    <scope>NUCLEOTIDE SEQUENCE [LARGE SCALE GENOMIC DNA]</scope>
    <source>
        <strain evidence="2 3">B</strain>
    </source>
</reference>
<dbReference type="RefSeq" id="XP_004228023.1">
    <property type="nucleotide sequence ID" value="XM_004227975.1"/>
</dbReference>
<feature type="non-terminal residue" evidence="2">
    <location>
        <position position="1"/>
    </location>
</feature>
<organism evidence="2 3">
    <name type="scientific">Plasmodium cynomolgi (strain B)</name>
    <dbReference type="NCBI Taxonomy" id="1120755"/>
    <lineage>
        <taxon>Eukaryota</taxon>
        <taxon>Sar</taxon>
        <taxon>Alveolata</taxon>
        <taxon>Apicomplexa</taxon>
        <taxon>Aconoidasida</taxon>
        <taxon>Haemosporida</taxon>
        <taxon>Plasmodiidae</taxon>
        <taxon>Plasmodium</taxon>
        <taxon>Plasmodium (Plasmodium)</taxon>
    </lineage>
</organism>
<dbReference type="InterPro" id="IPR008780">
    <property type="entry name" value="Plasmodium_Vir"/>
</dbReference>
<dbReference type="AlphaFoldDB" id="K6V374"/>
<dbReference type="Proteomes" id="UP000006319">
    <property type="component" value="Unassembled WGS sequence"/>
</dbReference>
<feature type="region of interest" description="Disordered" evidence="1">
    <location>
        <begin position="165"/>
        <end position="185"/>
    </location>
</feature>
<dbReference type="VEuPathDB" id="PlasmoDB:PCYB_005540"/>
<dbReference type="GeneID" id="14696347"/>
<dbReference type="EMBL" id="DF157865">
    <property type="protein sequence ID" value="GAB69805.1"/>
    <property type="molecule type" value="Genomic_DNA"/>
</dbReference>
<keyword evidence="3" id="KW-1185">Reference proteome</keyword>
<proteinExistence type="predicted"/>
<feature type="compositionally biased region" description="Polar residues" evidence="1">
    <location>
        <begin position="165"/>
        <end position="176"/>
    </location>
</feature>
<name>K6V374_PLACD</name>